<name>A0A0X8P340_ALCXX</name>
<dbReference type="PANTHER" id="PTHR30273:SF2">
    <property type="entry name" value="PROTEIN FECR"/>
    <property type="match status" value="1"/>
</dbReference>
<dbReference type="Pfam" id="PF04773">
    <property type="entry name" value="FecR"/>
    <property type="match status" value="1"/>
</dbReference>
<dbReference type="InterPro" id="IPR032623">
    <property type="entry name" value="FecR_N"/>
</dbReference>
<dbReference type="GO" id="GO:0016989">
    <property type="term" value="F:sigma factor antagonist activity"/>
    <property type="evidence" value="ECO:0007669"/>
    <property type="project" value="TreeGrafter"/>
</dbReference>
<dbReference type="InterPro" id="IPR012373">
    <property type="entry name" value="Ferrdict_sens_TM"/>
</dbReference>
<dbReference type="RefSeq" id="WP_061073549.1">
    <property type="nucleotide sequence ID" value="NZ_CP014060.2"/>
</dbReference>
<evidence type="ECO:0000259" key="2">
    <source>
        <dbReference type="Pfam" id="PF16220"/>
    </source>
</evidence>
<dbReference type="InterPro" id="IPR006860">
    <property type="entry name" value="FecR"/>
</dbReference>
<evidence type="ECO:0000313" key="3">
    <source>
        <dbReference type="EMBL" id="AMG38985.1"/>
    </source>
</evidence>
<accession>A0A0X8P340</accession>
<evidence type="ECO:0000259" key="1">
    <source>
        <dbReference type="Pfam" id="PF04773"/>
    </source>
</evidence>
<proteinExistence type="predicted"/>
<feature type="domain" description="FecR protein" evidence="1">
    <location>
        <begin position="123"/>
        <end position="217"/>
    </location>
</feature>
<dbReference type="Gene3D" id="2.60.120.1440">
    <property type="match status" value="1"/>
</dbReference>
<reference evidence="4" key="1">
    <citation type="submission" date="2015-12" db="EMBL/GenBank/DDBJ databases">
        <title>FDA dAtabase for Regulatory Grade micrObial Sequences (FDA-ARGOS): Supporting development and validation of Infectious Disease Dx tests.</title>
        <authorList>
            <person name="Case J."/>
            <person name="Tallon L."/>
            <person name="Sadzewicz L."/>
            <person name="Sengamalay N."/>
            <person name="Ott S."/>
            <person name="Godinez A."/>
            <person name="Nagaraj S."/>
            <person name="Nadendla S."/>
            <person name="Sichtig H."/>
        </authorList>
    </citation>
    <scope>NUCLEOTIDE SEQUENCE [LARGE SCALE GENOMIC DNA]</scope>
    <source>
        <strain evidence="4">FDAARGOS_147</strain>
    </source>
</reference>
<gene>
    <name evidence="3" type="ORF">AL504_24940</name>
</gene>
<feature type="domain" description="FecR N-terminal" evidence="2">
    <location>
        <begin position="26"/>
        <end position="68"/>
    </location>
</feature>
<dbReference type="AlphaFoldDB" id="A0A0X8P340"/>
<dbReference type="Pfam" id="PF16220">
    <property type="entry name" value="DUF4880"/>
    <property type="match status" value="1"/>
</dbReference>
<dbReference type="EMBL" id="CP014060">
    <property type="protein sequence ID" value="AMG38985.1"/>
    <property type="molecule type" value="Genomic_DNA"/>
</dbReference>
<protein>
    <submittedName>
        <fullName evidence="3">DUF4880 domain-containing protein</fullName>
    </submittedName>
</protein>
<evidence type="ECO:0000313" key="4">
    <source>
        <dbReference type="Proteomes" id="UP000060602"/>
    </source>
</evidence>
<sequence length="333" mass="36064">MHHGGDVSAPWGVAGELPAVDRNVAREAARWLLRLSSERATDADVHACQQWRASKAEHEHAWQRAQRVNQRFGLIPASLGMAALNRPESAGRRAAVKTLAALIVAGPVGWAAWRASPFEWTADYRSATGEQRRVALSDGSSMRLNTASAVDVLYDADQRLVRLRAGEIAVHAVAEGGAHPRPFVVRTRQGDVQAQAARFCVREDGSACRVSVQEGAVTLRRGDASLALAAGEQAWLRGDEAPRIEPADPHAADWTRGVLHASAWRLDAFAAELGRYRPGVLRCDPEVAGLRISGAFQLQDTDAVLAALPSTLPVQVRYRSAYWVTIMPRAGQA</sequence>
<organism evidence="3 4">
    <name type="scientific">Alcaligenes xylosoxydans xylosoxydans</name>
    <name type="common">Achromobacter xylosoxidans</name>
    <dbReference type="NCBI Taxonomy" id="85698"/>
    <lineage>
        <taxon>Bacteria</taxon>
        <taxon>Pseudomonadati</taxon>
        <taxon>Pseudomonadota</taxon>
        <taxon>Betaproteobacteria</taxon>
        <taxon>Burkholderiales</taxon>
        <taxon>Alcaligenaceae</taxon>
        <taxon>Achromobacter</taxon>
    </lineage>
</organism>
<dbReference type="PANTHER" id="PTHR30273">
    <property type="entry name" value="PERIPLASMIC SIGNAL SENSOR AND SIGMA FACTOR ACTIVATOR FECR-RELATED"/>
    <property type="match status" value="1"/>
</dbReference>
<dbReference type="PIRSF" id="PIRSF018266">
    <property type="entry name" value="FecR"/>
    <property type="match status" value="1"/>
</dbReference>
<dbReference type="Proteomes" id="UP000060602">
    <property type="component" value="Chromosome"/>
</dbReference>